<evidence type="ECO:0000259" key="1">
    <source>
        <dbReference type="PROSITE" id="PS51462"/>
    </source>
</evidence>
<gene>
    <name evidence="2" type="primary">PARPA_01485.1 scaffold 1359</name>
</gene>
<evidence type="ECO:0000313" key="3">
    <source>
        <dbReference type="Proteomes" id="UP000054107"/>
    </source>
</evidence>
<dbReference type="GO" id="GO:0003735">
    <property type="term" value="F:structural constituent of ribosome"/>
    <property type="evidence" value="ECO:0007669"/>
    <property type="project" value="InterPro"/>
</dbReference>
<organism evidence="2 3">
    <name type="scientific">Parasitella parasitica</name>
    <dbReference type="NCBI Taxonomy" id="35722"/>
    <lineage>
        <taxon>Eukaryota</taxon>
        <taxon>Fungi</taxon>
        <taxon>Fungi incertae sedis</taxon>
        <taxon>Mucoromycota</taxon>
        <taxon>Mucoromycotina</taxon>
        <taxon>Mucoromycetes</taxon>
        <taxon>Mucorales</taxon>
        <taxon>Mucorineae</taxon>
        <taxon>Mucoraceae</taxon>
        <taxon>Parasitella</taxon>
    </lineage>
</organism>
<dbReference type="Gene3D" id="3.90.79.10">
    <property type="entry name" value="Nucleoside Triphosphate Pyrophosphohydrolase"/>
    <property type="match status" value="1"/>
</dbReference>
<dbReference type="EMBL" id="LN719426">
    <property type="protein sequence ID" value="CEP08176.1"/>
    <property type="molecule type" value="Genomic_DNA"/>
</dbReference>
<proteinExistence type="predicted"/>
<keyword evidence="3" id="KW-1185">Reference proteome</keyword>
<dbReference type="Pfam" id="PF00293">
    <property type="entry name" value="NUDIX"/>
    <property type="match status" value="1"/>
</dbReference>
<name>A0A0B7MQE1_9FUNG</name>
<dbReference type="InterPro" id="IPR015797">
    <property type="entry name" value="NUDIX_hydrolase-like_dom_sf"/>
</dbReference>
<dbReference type="PROSITE" id="PS51462">
    <property type="entry name" value="NUDIX"/>
    <property type="match status" value="1"/>
</dbReference>
<dbReference type="STRING" id="35722.A0A0B7MQE1"/>
<dbReference type="PANTHER" id="PTHR13124">
    <property type="entry name" value="39S RIBOSOMAL PROTEIN L46, MITOCHONDRIAL PRECURSOR-RELATED"/>
    <property type="match status" value="1"/>
</dbReference>
<reference evidence="2 3" key="1">
    <citation type="submission" date="2014-09" db="EMBL/GenBank/DDBJ databases">
        <authorList>
            <person name="Ellenberger Sabrina"/>
        </authorList>
    </citation>
    <scope>NUCLEOTIDE SEQUENCE [LARGE SCALE GENOMIC DNA]</scope>
    <source>
        <strain evidence="2 3">CBS 412.66</strain>
    </source>
</reference>
<accession>A0A0B7MQE1</accession>
<dbReference type="PANTHER" id="PTHR13124:SF12">
    <property type="entry name" value="LARGE RIBOSOMAL SUBUNIT PROTEIN ML46"/>
    <property type="match status" value="1"/>
</dbReference>
<sequence>MTANSSYRSVAGIAVYRDPLMNETSTIDASPSNDFHDLRRKPDERVYLLTKKPRKEHTWVFPQGGLKKKRNETVSQGALRELSEECGKDLVVELIDEYEPFSIYQYPYPPEFMQSNNKRSKKYVGAKVQFVRAKWISGQCQPDEEEVVDFAWLTTAEILEFVSPHYLDGILPLISMSSESSQAKNI</sequence>
<protein>
    <recommendedName>
        <fullName evidence="1">Nudix hydrolase domain-containing protein</fullName>
    </recommendedName>
</protein>
<dbReference type="SUPFAM" id="SSF55811">
    <property type="entry name" value="Nudix"/>
    <property type="match status" value="1"/>
</dbReference>
<dbReference type="AlphaFoldDB" id="A0A0B7MQE1"/>
<dbReference type="InterPro" id="IPR000086">
    <property type="entry name" value="NUDIX_hydrolase_dom"/>
</dbReference>
<dbReference type="InterPro" id="IPR040008">
    <property type="entry name" value="Ribosomal_mL46"/>
</dbReference>
<evidence type="ECO:0000313" key="2">
    <source>
        <dbReference type="EMBL" id="CEP08176.1"/>
    </source>
</evidence>
<dbReference type="OrthoDB" id="414075at2759"/>
<dbReference type="GO" id="GO:0005762">
    <property type="term" value="C:mitochondrial large ribosomal subunit"/>
    <property type="evidence" value="ECO:0007669"/>
    <property type="project" value="TreeGrafter"/>
</dbReference>
<feature type="domain" description="Nudix hydrolase" evidence="1">
    <location>
        <begin position="6"/>
        <end position="175"/>
    </location>
</feature>
<dbReference type="Proteomes" id="UP000054107">
    <property type="component" value="Unassembled WGS sequence"/>
</dbReference>